<dbReference type="OrthoDB" id="1795719at2"/>
<accession>A0A2V5K612</accession>
<dbReference type="InterPro" id="IPR029050">
    <property type="entry name" value="Immunoprotect_excell_Ig-like"/>
</dbReference>
<protein>
    <recommendedName>
        <fullName evidence="2">DUF4352 domain-containing protein</fullName>
    </recommendedName>
</protein>
<keyword evidence="4" id="KW-1185">Reference proteome</keyword>
<reference evidence="3 4" key="1">
    <citation type="submission" date="2018-05" db="EMBL/GenBank/DDBJ databases">
        <title>Paenibacillus flagellatus sp. nov., isolated from selenium mineral soil.</title>
        <authorList>
            <person name="Dai X."/>
        </authorList>
    </citation>
    <scope>NUCLEOTIDE SEQUENCE [LARGE SCALE GENOMIC DNA]</scope>
    <source>
        <strain evidence="3 4">DXL2</strain>
    </source>
</reference>
<dbReference type="InterPro" id="IPR029051">
    <property type="entry name" value="DUF4352"/>
</dbReference>
<evidence type="ECO:0000259" key="2">
    <source>
        <dbReference type="Pfam" id="PF11611"/>
    </source>
</evidence>
<name>A0A2V5K612_9BACL</name>
<comment type="caution">
    <text evidence="3">The sequence shown here is derived from an EMBL/GenBank/DDBJ whole genome shotgun (WGS) entry which is preliminary data.</text>
</comment>
<dbReference type="EMBL" id="QJVJ01000004">
    <property type="protein sequence ID" value="PYI54805.1"/>
    <property type="molecule type" value="Genomic_DNA"/>
</dbReference>
<proteinExistence type="predicted"/>
<dbReference type="Proteomes" id="UP000247476">
    <property type="component" value="Unassembled WGS sequence"/>
</dbReference>
<dbReference type="Pfam" id="PF11611">
    <property type="entry name" value="DUF4352"/>
    <property type="match status" value="1"/>
</dbReference>
<dbReference type="AlphaFoldDB" id="A0A2V5K612"/>
<evidence type="ECO:0000256" key="1">
    <source>
        <dbReference type="ARBA" id="ARBA00022729"/>
    </source>
</evidence>
<organism evidence="3 4">
    <name type="scientific">Paenibacillus flagellatus</name>
    <dbReference type="NCBI Taxonomy" id="2211139"/>
    <lineage>
        <taxon>Bacteria</taxon>
        <taxon>Bacillati</taxon>
        <taxon>Bacillota</taxon>
        <taxon>Bacilli</taxon>
        <taxon>Bacillales</taxon>
        <taxon>Paenibacillaceae</taxon>
        <taxon>Paenibacillus</taxon>
    </lineage>
</organism>
<dbReference type="RefSeq" id="WP_110839799.1">
    <property type="nucleotide sequence ID" value="NZ_QJVJ01000004.1"/>
</dbReference>
<sequence length="129" mass="14009">MVALRLWCGRLGEASFSICGRPSIPETSPSLSSRRRKSTFAIVDVSVENKGDKEASISSLMQVSMIDGDGFKYNVNVVVEGTKGSFDGKVAAGRSLRGEVGFEVPQTAKSLEFIFSDPFKKGELIWKAK</sequence>
<evidence type="ECO:0000313" key="4">
    <source>
        <dbReference type="Proteomes" id="UP000247476"/>
    </source>
</evidence>
<gene>
    <name evidence="3" type="ORF">DLM86_09620</name>
</gene>
<feature type="domain" description="DUF4352" evidence="2">
    <location>
        <begin position="25"/>
        <end position="122"/>
    </location>
</feature>
<keyword evidence="1" id="KW-0732">Signal</keyword>
<evidence type="ECO:0000313" key="3">
    <source>
        <dbReference type="EMBL" id="PYI54805.1"/>
    </source>
</evidence>
<dbReference type="Gene3D" id="2.60.40.1240">
    <property type="match status" value="1"/>
</dbReference>